<evidence type="ECO:0000313" key="2">
    <source>
        <dbReference type="EMBL" id="BDR58512.1"/>
    </source>
</evidence>
<sequence>MKEFKGNEMEINKGLKILTFTAPWCGDCKFIEPFLPLIEKEHQNFDFVEINIDDFKEIAEKMSVKGIPSFVALSDGKEIGRFVNGDRKTKAQIDQFIDGLEIK</sequence>
<dbReference type="EMBL" id="AP026802">
    <property type="protein sequence ID" value="BDR58512.1"/>
    <property type="molecule type" value="Genomic_DNA"/>
</dbReference>
<dbReference type="PANTHER" id="PTHR10438">
    <property type="entry name" value="THIOREDOXIN"/>
    <property type="match status" value="1"/>
</dbReference>
<reference evidence="2 3" key="1">
    <citation type="journal article" date="2023" name="Microbiol. Spectr.">
        <title>Symbiosis of Carpenter Bees with Uncharacterized Lactic Acid Bacteria Showing NAD Auxotrophy.</title>
        <authorList>
            <person name="Kawasaki S."/>
            <person name="Ozawa K."/>
            <person name="Mori T."/>
            <person name="Yamamoto A."/>
            <person name="Ito M."/>
            <person name="Ohkuma M."/>
            <person name="Sakamoto M."/>
            <person name="Matsutani M."/>
        </authorList>
    </citation>
    <scope>NUCLEOTIDE SEQUENCE [LARGE SCALE GENOMIC DNA]</scope>
    <source>
        <strain evidence="2 3">XA3</strain>
    </source>
</reference>
<feature type="domain" description="Thioredoxin" evidence="1">
    <location>
        <begin position="1"/>
        <end position="102"/>
    </location>
</feature>
<dbReference type="PROSITE" id="PS51352">
    <property type="entry name" value="THIOREDOXIN_2"/>
    <property type="match status" value="1"/>
</dbReference>
<dbReference type="RefSeq" id="WP_317636411.1">
    <property type="nucleotide sequence ID" value="NZ_AP026802.1"/>
</dbReference>
<organism evidence="2 3">
    <name type="scientific">Xylocopilactobacillus apicola</name>
    <dbReference type="NCBI Taxonomy" id="2932184"/>
    <lineage>
        <taxon>Bacteria</taxon>
        <taxon>Bacillati</taxon>
        <taxon>Bacillota</taxon>
        <taxon>Bacilli</taxon>
        <taxon>Lactobacillales</taxon>
        <taxon>Lactobacillaceae</taxon>
        <taxon>Xylocopilactobacillus</taxon>
    </lineage>
</organism>
<dbReference type="InterPro" id="IPR013766">
    <property type="entry name" value="Thioredoxin_domain"/>
</dbReference>
<dbReference type="Pfam" id="PF00085">
    <property type="entry name" value="Thioredoxin"/>
    <property type="match status" value="1"/>
</dbReference>
<dbReference type="KEGG" id="xap:XA3_09530"/>
<dbReference type="PANTHER" id="PTHR10438:SF468">
    <property type="entry name" value="THIOREDOXIN-1-RELATED"/>
    <property type="match status" value="1"/>
</dbReference>
<evidence type="ECO:0000259" key="1">
    <source>
        <dbReference type="PROSITE" id="PS51352"/>
    </source>
</evidence>
<evidence type="ECO:0000313" key="3">
    <source>
        <dbReference type="Proteomes" id="UP001321861"/>
    </source>
</evidence>
<dbReference type="CDD" id="cd02947">
    <property type="entry name" value="TRX_family"/>
    <property type="match status" value="1"/>
</dbReference>
<dbReference type="AlphaFoldDB" id="A0AAU9DN85"/>
<dbReference type="Proteomes" id="UP001321861">
    <property type="component" value="Chromosome"/>
</dbReference>
<gene>
    <name evidence="2" type="ORF">XA3_09530</name>
</gene>
<dbReference type="Gene3D" id="3.40.30.10">
    <property type="entry name" value="Glutaredoxin"/>
    <property type="match status" value="1"/>
</dbReference>
<name>A0AAU9DN85_9LACO</name>
<dbReference type="SUPFAM" id="SSF52833">
    <property type="entry name" value="Thioredoxin-like"/>
    <property type="match status" value="1"/>
</dbReference>
<proteinExistence type="predicted"/>
<protein>
    <submittedName>
        <fullName evidence="2">Thiol reductase thioredoxin</fullName>
    </submittedName>
</protein>
<dbReference type="InterPro" id="IPR050620">
    <property type="entry name" value="Thioredoxin_H-type-like"/>
</dbReference>
<dbReference type="InterPro" id="IPR036249">
    <property type="entry name" value="Thioredoxin-like_sf"/>
</dbReference>
<keyword evidence="3" id="KW-1185">Reference proteome</keyword>
<accession>A0AAU9DN85</accession>